<evidence type="ECO:0000256" key="3">
    <source>
        <dbReference type="ARBA" id="ARBA00022576"/>
    </source>
</evidence>
<accession>A0A841RGG7</accession>
<dbReference type="SUPFAM" id="SSF101790">
    <property type="entry name" value="Aminomethyltransferase beta-barrel domain"/>
    <property type="match status" value="1"/>
</dbReference>
<dbReference type="InterPro" id="IPR013977">
    <property type="entry name" value="GcvT_C"/>
</dbReference>
<keyword evidence="12" id="KW-1185">Reference proteome</keyword>
<evidence type="ECO:0000259" key="10">
    <source>
        <dbReference type="Pfam" id="PF08669"/>
    </source>
</evidence>
<dbReference type="PANTHER" id="PTHR43757">
    <property type="entry name" value="AMINOMETHYLTRANSFERASE"/>
    <property type="match status" value="1"/>
</dbReference>
<dbReference type="Proteomes" id="UP000587760">
    <property type="component" value="Unassembled WGS sequence"/>
</dbReference>
<dbReference type="GO" id="GO:0005829">
    <property type="term" value="C:cytosol"/>
    <property type="evidence" value="ECO:0007669"/>
    <property type="project" value="TreeGrafter"/>
</dbReference>
<dbReference type="Gene3D" id="4.10.1250.10">
    <property type="entry name" value="Aminomethyltransferase fragment"/>
    <property type="match status" value="1"/>
</dbReference>
<evidence type="ECO:0000313" key="11">
    <source>
        <dbReference type="EMBL" id="MBB6481618.1"/>
    </source>
</evidence>
<evidence type="ECO:0000313" key="12">
    <source>
        <dbReference type="Proteomes" id="UP000587760"/>
    </source>
</evidence>
<dbReference type="InterPro" id="IPR022903">
    <property type="entry name" value="GcvT_bac"/>
</dbReference>
<keyword evidence="3 7" id="KW-0032">Aminotransferase</keyword>
<organism evidence="11 12">
    <name type="scientific">Spirochaeta isovalerica</name>
    <dbReference type="NCBI Taxonomy" id="150"/>
    <lineage>
        <taxon>Bacteria</taxon>
        <taxon>Pseudomonadati</taxon>
        <taxon>Spirochaetota</taxon>
        <taxon>Spirochaetia</taxon>
        <taxon>Spirochaetales</taxon>
        <taxon>Spirochaetaceae</taxon>
        <taxon>Spirochaeta</taxon>
    </lineage>
</organism>
<comment type="function">
    <text evidence="7">The glycine cleavage system catalyzes the degradation of glycine.</text>
</comment>
<dbReference type="PANTHER" id="PTHR43757:SF2">
    <property type="entry name" value="AMINOMETHYLTRANSFERASE, MITOCHONDRIAL"/>
    <property type="match status" value="1"/>
</dbReference>
<dbReference type="GO" id="GO:0008483">
    <property type="term" value="F:transaminase activity"/>
    <property type="evidence" value="ECO:0007669"/>
    <property type="project" value="UniProtKB-KW"/>
</dbReference>
<dbReference type="Gene3D" id="3.30.70.1400">
    <property type="entry name" value="Aminomethyltransferase beta-barrel domains"/>
    <property type="match status" value="1"/>
</dbReference>
<dbReference type="GO" id="GO:0005960">
    <property type="term" value="C:glycine cleavage complex"/>
    <property type="evidence" value="ECO:0007669"/>
    <property type="project" value="InterPro"/>
</dbReference>
<dbReference type="InterPro" id="IPR027266">
    <property type="entry name" value="TrmE/GcvT-like"/>
</dbReference>
<dbReference type="Pfam" id="PF01571">
    <property type="entry name" value="GCV_T"/>
    <property type="match status" value="1"/>
</dbReference>
<comment type="similarity">
    <text evidence="1 7">Belongs to the GcvT family.</text>
</comment>
<reference evidence="11 12" key="1">
    <citation type="submission" date="2020-08" db="EMBL/GenBank/DDBJ databases">
        <title>Genomic Encyclopedia of Type Strains, Phase IV (KMG-IV): sequencing the most valuable type-strain genomes for metagenomic binning, comparative biology and taxonomic classification.</title>
        <authorList>
            <person name="Goeker M."/>
        </authorList>
    </citation>
    <scope>NUCLEOTIDE SEQUENCE [LARGE SCALE GENOMIC DNA]</scope>
    <source>
        <strain evidence="11 12">DSM 2461</strain>
    </source>
</reference>
<evidence type="ECO:0000256" key="8">
    <source>
        <dbReference type="PIRSR" id="PIRSR006487-1"/>
    </source>
</evidence>
<dbReference type="PIRSF" id="PIRSF006487">
    <property type="entry name" value="GcvT"/>
    <property type="match status" value="1"/>
</dbReference>
<evidence type="ECO:0000256" key="4">
    <source>
        <dbReference type="ARBA" id="ARBA00022679"/>
    </source>
</evidence>
<feature type="domain" description="Aminomethyltransferase C-terminal" evidence="10">
    <location>
        <begin position="287"/>
        <end position="364"/>
    </location>
</feature>
<evidence type="ECO:0000256" key="5">
    <source>
        <dbReference type="ARBA" id="ARBA00031395"/>
    </source>
</evidence>
<dbReference type="InterPro" id="IPR028896">
    <property type="entry name" value="GcvT/YgfZ/DmdA"/>
</dbReference>
<dbReference type="AlphaFoldDB" id="A0A841RGG7"/>
<dbReference type="NCBIfam" id="NF001567">
    <property type="entry name" value="PRK00389.1"/>
    <property type="match status" value="1"/>
</dbReference>
<dbReference type="InterPro" id="IPR006222">
    <property type="entry name" value="GCVT_N"/>
</dbReference>
<dbReference type="EC" id="2.1.2.10" evidence="2 7"/>
<dbReference type="EMBL" id="JACHGJ010000007">
    <property type="protein sequence ID" value="MBB6481618.1"/>
    <property type="molecule type" value="Genomic_DNA"/>
</dbReference>
<dbReference type="HAMAP" id="MF_00259">
    <property type="entry name" value="GcvT"/>
    <property type="match status" value="1"/>
</dbReference>
<keyword evidence="4 7" id="KW-0808">Transferase</keyword>
<gene>
    <name evidence="7" type="primary">gcvT</name>
    <name evidence="11" type="ORF">HNR50_003298</name>
</gene>
<protein>
    <recommendedName>
        <fullName evidence="2 7">Aminomethyltransferase</fullName>
        <ecNumber evidence="2 7">2.1.2.10</ecNumber>
    </recommendedName>
    <alternativeName>
        <fullName evidence="5 7">Glycine cleavage system T protein</fullName>
    </alternativeName>
</protein>
<dbReference type="Gene3D" id="3.30.1360.120">
    <property type="entry name" value="Probable tRNA modification gtpase trme, domain 1"/>
    <property type="match status" value="1"/>
</dbReference>
<dbReference type="Gene3D" id="2.40.30.110">
    <property type="entry name" value="Aminomethyltransferase beta-barrel domains"/>
    <property type="match status" value="1"/>
</dbReference>
<dbReference type="GO" id="GO:0019464">
    <property type="term" value="P:glycine decarboxylation via glycine cleavage system"/>
    <property type="evidence" value="ECO:0007669"/>
    <property type="project" value="UniProtKB-UniRule"/>
</dbReference>
<comment type="caution">
    <text evidence="11">The sequence shown here is derived from an EMBL/GenBank/DDBJ whole genome shotgun (WGS) entry which is preliminary data.</text>
</comment>
<evidence type="ECO:0000256" key="6">
    <source>
        <dbReference type="ARBA" id="ARBA00047665"/>
    </source>
</evidence>
<proteinExistence type="inferred from homology"/>
<dbReference type="InterPro" id="IPR006223">
    <property type="entry name" value="GcvT"/>
</dbReference>
<comment type="subunit">
    <text evidence="7">The glycine cleavage system is composed of four proteins: P, T, L and H.</text>
</comment>
<comment type="catalytic activity">
    <reaction evidence="6 7">
        <text>N(6)-[(R)-S(8)-aminomethyldihydrolipoyl]-L-lysyl-[protein] + (6S)-5,6,7,8-tetrahydrofolate = N(6)-[(R)-dihydrolipoyl]-L-lysyl-[protein] + (6R)-5,10-methylene-5,6,7,8-tetrahydrofolate + NH4(+)</text>
        <dbReference type="Rhea" id="RHEA:16945"/>
        <dbReference type="Rhea" id="RHEA-COMP:10475"/>
        <dbReference type="Rhea" id="RHEA-COMP:10492"/>
        <dbReference type="ChEBI" id="CHEBI:15636"/>
        <dbReference type="ChEBI" id="CHEBI:28938"/>
        <dbReference type="ChEBI" id="CHEBI:57453"/>
        <dbReference type="ChEBI" id="CHEBI:83100"/>
        <dbReference type="ChEBI" id="CHEBI:83143"/>
        <dbReference type="EC" id="2.1.2.10"/>
    </reaction>
</comment>
<dbReference type="GO" id="GO:0004047">
    <property type="term" value="F:aminomethyltransferase activity"/>
    <property type="evidence" value="ECO:0007669"/>
    <property type="project" value="UniProtKB-UniRule"/>
</dbReference>
<feature type="binding site" evidence="8">
    <location>
        <position position="199"/>
    </location>
    <ligand>
        <name>substrate</name>
    </ligand>
</feature>
<dbReference type="NCBIfam" id="TIGR00528">
    <property type="entry name" value="gcvT"/>
    <property type="match status" value="1"/>
</dbReference>
<dbReference type="FunFam" id="3.30.70.1400:FF:000001">
    <property type="entry name" value="Aminomethyltransferase"/>
    <property type="match status" value="1"/>
</dbReference>
<feature type="domain" description="GCVT N-terminal" evidence="9">
    <location>
        <begin position="8"/>
        <end position="268"/>
    </location>
</feature>
<sequence length="369" mass="41404">MDLKRTRLYDWHQKNDATIVPFAGWELPIQYAPGPIAEHKAVRETAGLFDIDHMGQILVEGEEATDFLNYLVTADLTKLEPWNSTYSLMCLPSGGVIDDLFVYRKGDGKGWMVVVNASNLEKDYQWILKQSEGKKVSVTDISEETYMIAFQGPKAIEVMDSLTDGRTGKIERFSSGEDNLFGVKVLIGRTGYTGEDGVELFYPADQAEKVWQGIIDHGKEIGIEVLPIGLAARDSLRFEPGFPLYGHELNEEKTPAEGLLKWACAFDKDFIGKDAIVKQIDEGLPSKLISFELTDKGVPREEYTVLSPEGEEIGYVATGLYAPWVDKYCGNAYVKPEFAKVGTEILIQIRKKTKKAVVIKRPLYRPSYR</sequence>
<evidence type="ECO:0000259" key="9">
    <source>
        <dbReference type="Pfam" id="PF01571"/>
    </source>
</evidence>
<dbReference type="SUPFAM" id="SSF103025">
    <property type="entry name" value="Folate-binding domain"/>
    <property type="match status" value="1"/>
</dbReference>
<evidence type="ECO:0000256" key="2">
    <source>
        <dbReference type="ARBA" id="ARBA00012616"/>
    </source>
</evidence>
<name>A0A841RGG7_9SPIO</name>
<evidence type="ECO:0000256" key="1">
    <source>
        <dbReference type="ARBA" id="ARBA00008609"/>
    </source>
</evidence>
<dbReference type="Pfam" id="PF08669">
    <property type="entry name" value="GCV_T_C"/>
    <property type="match status" value="1"/>
</dbReference>
<dbReference type="InterPro" id="IPR029043">
    <property type="entry name" value="GcvT/YgfZ_C"/>
</dbReference>
<evidence type="ECO:0000256" key="7">
    <source>
        <dbReference type="HAMAP-Rule" id="MF_00259"/>
    </source>
</evidence>
<dbReference type="RefSeq" id="WP_184747857.1">
    <property type="nucleotide sequence ID" value="NZ_JACHGJ010000007.1"/>
</dbReference>